<name>X0S5J0_9ZZZZ</name>
<sequence length="146" mass="16342">MKLMLQPITRKEAHEFVRLHHRHHRPDQGDRFCIGVNDGERVVGVVIVGRPRARGNDDSYTAEVTRLCTDGARNACSILYAAAWRAARAMGYRRLITYTLPQEGGASLKASGFKLLGEAGGGSWSSASRPRVDTHPTQTKWLWERQ</sequence>
<dbReference type="EMBL" id="BARS01006965">
    <property type="protein sequence ID" value="GAF76294.1"/>
    <property type="molecule type" value="Genomic_DNA"/>
</dbReference>
<evidence type="ECO:0008006" key="3">
    <source>
        <dbReference type="Google" id="ProtNLM"/>
    </source>
</evidence>
<dbReference type="AlphaFoldDB" id="X0S5J0"/>
<dbReference type="InterPro" id="IPR057895">
    <property type="entry name" value="Mom"/>
</dbReference>
<organism evidence="2">
    <name type="scientific">marine sediment metagenome</name>
    <dbReference type="NCBI Taxonomy" id="412755"/>
    <lineage>
        <taxon>unclassified sequences</taxon>
        <taxon>metagenomes</taxon>
        <taxon>ecological metagenomes</taxon>
    </lineage>
</organism>
<dbReference type="NCBIfam" id="NF045478">
    <property type="entry name" value="XF1762_fam"/>
    <property type="match status" value="1"/>
</dbReference>
<dbReference type="SUPFAM" id="SSF55729">
    <property type="entry name" value="Acyl-CoA N-acyltransferases (Nat)"/>
    <property type="match status" value="1"/>
</dbReference>
<dbReference type="InterPro" id="IPR053780">
    <property type="entry name" value="Gp66-like"/>
</dbReference>
<reference evidence="2" key="1">
    <citation type="journal article" date="2014" name="Front. Microbiol.">
        <title>High frequency of phylogenetically diverse reductive dehalogenase-homologous genes in deep subseafloor sedimentary metagenomes.</title>
        <authorList>
            <person name="Kawai M."/>
            <person name="Futagami T."/>
            <person name="Toyoda A."/>
            <person name="Takaki Y."/>
            <person name="Nishi S."/>
            <person name="Hori S."/>
            <person name="Arai W."/>
            <person name="Tsubouchi T."/>
            <person name="Morono Y."/>
            <person name="Uchiyama I."/>
            <person name="Ito T."/>
            <person name="Fujiyama A."/>
            <person name="Inagaki F."/>
            <person name="Takami H."/>
        </authorList>
    </citation>
    <scope>NUCLEOTIDE SEQUENCE</scope>
    <source>
        <strain evidence="2">Expedition CK06-06</strain>
    </source>
</reference>
<proteinExistence type="predicted"/>
<dbReference type="Pfam" id="PF25680">
    <property type="entry name" value="Mom"/>
    <property type="match status" value="1"/>
</dbReference>
<comment type="caution">
    <text evidence="2">The sequence shown here is derived from an EMBL/GenBank/DDBJ whole genome shotgun (WGS) entry which is preliminary data.</text>
</comment>
<feature type="region of interest" description="Disordered" evidence="1">
    <location>
        <begin position="122"/>
        <end position="146"/>
    </location>
</feature>
<evidence type="ECO:0000313" key="2">
    <source>
        <dbReference type="EMBL" id="GAF76294.1"/>
    </source>
</evidence>
<dbReference type="InterPro" id="IPR016181">
    <property type="entry name" value="Acyl_CoA_acyltransferase"/>
</dbReference>
<gene>
    <name evidence="2" type="ORF">S01H1_13493</name>
</gene>
<protein>
    <recommendedName>
        <fullName evidence="3">N-acetyltransferase domain-containing protein</fullName>
    </recommendedName>
</protein>
<evidence type="ECO:0000256" key="1">
    <source>
        <dbReference type="SAM" id="MobiDB-lite"/>
    </source>
</evidence>
<accession>X0S5J0</accession>
<dbReference type="Gene3D" id="3.40.630.30">
    <property type="match status" value="1"/>
</dbReference>